<reference evidence="1 2" key="1">
    <citation type="submission" date="2013-05" db="EMBL/GenBank/DDBJ databases">
        <title>Draft genome of the parasitic nematode Anyclostoma ceylanicum.</title>
        <authorList>
            <person name="Mitreva M."/>
        </authorList>
    </citation>
    <scope>NUCLEOTIDE SEQUENCE [LARGE SCALE GENOMIC DNA]</scope>
</reference>
<proteinExistence type="predicted"/>
<evidence type="ECO:0000313" key="2">
    <source>
        <dbReference type="Proteomes" id="UP000054495"/>
    </source>
</evidence>
<organism evidence="1 2">
    <name type="scientific">Ancylostoma ceylanicum</name>
    <dbReference type="NCBI Taxonomy" id="53326"/>
    <lineage>
        <taxon>Eukaryota</taxon>
        <taxon>Metazoa</taxon>
        <taxon>Ecdysozoa</taxon>
        <taxon>Nematoda</taxon>
        <taxon>Chromadorea</taxon>
        <taxon>Rhabditida</taxon>
        <taxon>Rhabditina</taxon>
        <taxon>Rhabditomorpha</taxon>
        <taxon>Strongyloidea</taxon>
        <taxon>Ancylostomatidae</taxon>
        <taxon>Ancylostomatinae</taxon>
        <taxon>Ancylostoma</taxon>
    </lineage>
</organism>
<keyword evidence="2" id="KW-1185">Reference proteome</keyword>
<protein>
    <submittedName>
        <fullName evidence="1">Uncharacterized protein</fullName>
    </submittedName>
</protein>
<dbReference type="AlphaFoldDB" id="A0A0D6LA21"/>
<accession>A0A0D6LA21</accession>
<dbReference type="EMBL" id="KE126047">
    <property type="protein sequence ID" value="EPB66571.1"/>
    <property type="molecule type" value="Genomic_DNA"/>
</dbReference>
<dbReference type="Proteomes" id="UP000054495">
    <property type="component" value="Unassembled WGS sequence"/>
</dbReference>
<name>A0A0D6LA21_9BILA</name>
<sequence>MQQHSEALNLYHSVVLGANDKLAEASGDCRGALPHNQVRPSSFAGFAFKQSGMPRNERSLSASEPLSPDLVAFLRESMENQLKFDPPYVFVIFGASVTMTKVCPCRDVVARLVEIGMKNSEIPPKLGVPLGTVQKVLKQ</sequence>
<gene>
    <name evidence="1" type="ORF">ANCCEY_14339</name>
</gene>
<evidence type="ECO:0000313" key="1">
    <source>
        <dbReference type="EMBL" id="EPB66571.1"/>
    </source>
</evidence>